<dbReference type="SUPFAM" id="SSF51735">
    <property type="entry name" value="NAD(P)-binding Rossmann-fold domains"/>
    <property type="match status" value="1"/>
</dbReference>
<keyword evidence="3" id="KW-1185">Reference proteome</keyword>
<gene>
    <name evidence="2" type="ORF">N656DRAFT_782227</name>
</gene>
<reference evidence="2" key="2">
    <citation type="submission" date="2023-05" db="EMBL/GenBank/DDBJ databases">
        <authorList>
            <consortium name="Lawrence Berkeley National Laboratory"/>
            <person name="Steindorff A."/>
            <person name="Hensen N."/>
            <person name="Bonometti L."/>
            <person name="Westerberg I."/>
            <person name="Brannstrom I.O."/>
            <person name="Guillou S."/>
            <person name="Cros-Aarteil S."/>
            <person name="Calhoun S."/>
            <person name="Haridas S."/>
            <person name="Kuo A."/>
            <person name="Mondo S."/>
            <person name="Pangilinan J."/>
            <person name="Riley R."/>
            <person name="Labutti K."/>
            <person name="Andreopoulos B."/>
            <person name="Lipzen A."/>
            <person name="Chen C."/>
            <person name="Yanf M."/>
            <person name="Daum C."/>
            <person name="Ng V."/>
            <person name="Clum A."/>
            <person name="Ohm R."/>
            <person name="Martin F."/>
            <person name="Silar P."/>
            <person name="Natvig D."/>
            <person name="Lalanne C."/>
            <person name="Gautier V."/>
            <person name="Ament-Velasquez S.L."/>
            <person name="Kruys A."/>
            <person name="Hutchinson M.I."/>
            <person name="Powell A.J."/>
            <person name="Barry K."/>
            <person name="Miller A.N."/>
            <person name="Grigoriev I.V."/>
            <person name="Debuchy R."/>
            <person name="Gladieux P."/>
            <person name="Thoren M.H."/>
            <person name="Johannesson H."/>
        </authorList>
    </citation>
    <scope>NUCLEOTIDE SEQUENCE</scope>
    <source>
        <strain evidence="2">CBS 508.74</strain>
    </source>
</reference>
<dbReference type="GO" id="GO:0016491">
    <property type="term" value="F:oxidoreductase activity"/>
    <property type="evidence" value="ECO:0007669"/>
    <property type="project" value="TreeGrafter"/>
</dbReference>
<name>A0AAN6TAK9_9PEZI</name>
<evidence type="ECO:0000313" key="2">
    <source>
        <dbReference type="EMBL" id="KAK4110174.1"/>
    </source>
</evidence>
<reference evidence="2" key="1">
    <citation type="journal article" date="2023" name="Mol. Phylogenet. Evol.">
        <title>Genome-scale phylogeny and comparative genomics of the fungal order Sordariales.</title>
        <authorList>
            <person name="Hensen N."/>
            <person name="Bonometti L."/>
            <person name="Westerberg I."/>
            <person name="Brannstrom I.O."/>
            <person name="Guillou S."/>
            <person name="Cros-Aarteil S."/>
            <person name="Calhoun S."/>
            <person name="Haridas S."/>
            <person name="Kuo A."/>
            <person name="Mondo S."/>
            <person name="Pangilinan J."/>
            <person name="Riley R."/>
            <person name="LaButti K."/>
            <person name="Andreopoulos B."/>
            <person name="Lipzen A."/>
            <person name="Chen C."/>
            <person name="Yan M."/>
            <person name="Daum C."/>
            <person name="Ng V."/>
            <person name="Clum A."/>
            <person name="Steindorff A."/>
            <person name="Ohm R.A."/>
            <person name="Martin F."/>
            <person name="Silar P."/>
            <person name="Natvig D.O."/>
            <person name="Lalanne C."/>
            <person name="Gautier V."/>
            <person name="Ament-Velasquez S.L."/>
            <person name="Kruys A."/>
            <person name="Hutchinson M.I."/>
            <person name="Powell A.J."/>
            <person name="Barry K."/>
            <person name="Miller A.N."/>
            <person name="Grigoriev I.V."/>
            <person name="Debuchy R."/>
            <person name="Gladieux P."/>
            <person name="Hiltunen Thoren M."/>
            <person name="Johannesson H."/>
        </authorList>
    </citation>
    <scope>NUCLEOTIDE SEQUENCE</scope>
    <source>
        <strain evidence="2">CBS 508.74</strain>
    </source>
</reference>
<proteinExistence type="inferred from homology"/>
<dbReference type="GO" id="GO:0005737">
    <property type="term" value="C:cytoplasm"/>
    <property type="evidence" value="ECO:0007669"/>
    <property type="project" value="TreeGrafter"/>
</dbReference>
<organism evidence="2 3">
    <name type="scientific">Canariomyces notabilis</name>
    <dbReference type="NCBI Taxonomy" id="2074819"/>
    <lineage>
        <taxon>Eukaryota</taxon>
        <taxon>Fungi</taxon>
        <taxon>Dikarya</taxon>
        <taxon>Ascomycota</taxon>
        <taxon>Pezizomycotina</taxon>
        <taxon>Sordariomycetes</taxon>
        <taxon>Sordariomycetidae</taxon>
        <taxon>Sordariales</taxon>
        <taxon>Chaetomiaceae</taxon>
        <taxon>Canariomyces</taxon>
    </lineage>
</organism>
<dbReference type="InterPro" id="IPR036291">
    <property type="entry name" value="NAD(P)-bd_dom_sf"/>
</dbReference>
<dbReference type="EMBL" id="MU853352">
    <property type="protein sequence ID" value="KAK4110174.1"/>
    <property type="molecule type" value="Genomic_DNA"/>
</dbReference>
<dbReference type="AlphaFoldDB" id="A0AAN6TAK9"/>
<sequence>MAQTIVLISGANRGLGRAFLETFLARPNHTIIAANRDPSAPTSQELLHLRAAAGSKVIVVKLDATVETDAAAAVSELQTKHGIDHIDTVIANAGVAWVIPTVAQLKVADLEEHMRTNVHGVVWLYQAVLPLLKKSGKPVWVSMGSQSGFLTNFLNFPNAAYGPTKVVLHWLTCAIHTEEPSITAFVVDPGRAQTDMGNRGAQAAGKLLGIPEMTKAEIPVDVSVGGLIKVIDAATRETHSGKLWNYKGEHVPW</sequence>
<dbReference type="PANTHER" id="PTHR43544:SF26">
    <property type="entry name" value="SHORT CHAIN DEHYDROGENASE_REDUCTASE FAMILY OXIDOREDUCTASE (JCVI)"/>
    <property type="match status" value="1"/>
</dbReference>
<dbReference type="PANTHER" id="PTHR43544">
    <property type="entry name" value="SHORT-CHAIN DEHYDROGENASE/REDUCTASE"/>
    <property type="match status" value="1"/>
</dbReference>
<dbReference type="RefSeq" id="XP_064667744.1">
    <property type="nucleotide sequence ID" value="XM_064815723.1"/>
</dbReference>
<dbReference type="PRINTS" id="PR00081">
    <property type="entry name" value="GDHRDH"/>
</dbReference>
<comment type="similarity">
    <text evidence="1">Belongs to the short-chain dehydrogenases/reductases (SDR) family.</text>
</comment>
<dbReference type="Proteomes" id="UP001302812">
    <property type="component" value="Unassembled WGS sequence"/>
</dbReference>
<dbReference type="Pfam" id="PF00106">
    <property type="entry name" value="adh_short"/>
    <property type="match status" value="1"/>
</dbReference>
<accession>A0AAN6TAK9</accession>
<dbReference type="InterPro" id="IPR051468">
    <property type="entry name" value="Fungal_SecMetab_SDRs"/>
</dbReference>
<evidence type="ECO:0000313" key="3">
    <source>
        <dbReference type="Proteomes" id="UP001302812"/>
    </source>
</evidence>
<dbReference type="Gene3D" id="3.40.50.720">
    <property type="entry name" value="NAD(P)-binding Rossmann-like Domain"/>
    <property type="match status" value="1"/>
</dbReference>
<protein>
    <submittedName>
        <fullName evidence="2">NAD(P)-binding protein</fullName>
    </submittedName>
</protein>
<comment type="caution">
    <text evidence="2">The sequence shown here is derived from an EMBL/GenBank/DDBJ whole genome shotgun (WGS) entry which is preliminary data.</text>
</comment>
<evidence type="ECO:0000256" key="1">
    <source>
        <dbReference type="ARBA" id="ARBA00006484"/>
    </source>
</evidence>
<dbReference type="GeneID" id="89939848"/>
<dbReference type="InterPro" id="IPR002347">
    <property type="entry name" value="SDR_fam"/>
</dbReference>